<dbReference type="InterPro" id="IPR000836">
    <property type="entry name" value="PRTase_dom"/>
</dbReference>
<keyword evidence="3" id="KW-0808">Transferase</keyword>
<evidence type="ECO:0000259" key="2">
    <source>
        <dbReference type="Pfam" id="PF00156"/>
    </source>
</evidence>
<organism evidence="3 4">
    <name type="scientific">Ammonicoccus fulvus</name>
    <dbReference type="NCBI Taxonomy" id="3138240"/>
    <lineage>
        <taxon>Bacteria</taxon>
        <taxon>Bacillati</taxon>
        <taxon>Actinomycetota</taxon>
        <taxon>Actinomycetes</taxon>
        <taxon>Propionibacteriales</taxon>
        <taxon>Propionibacteriaceae</taxon>
        <taxon>Ammonicoccus</taxon>
    </lineage>
</organism>
<evidence type="ECO:0000256" key="1">
    <source>
        <dbReference type="ARBA" id="ARBA00008007"/>
    </source>
</evidence>
<dbReference type="PANTHER" id="PTHR47505">
    <property type="entry name" value="DNA UTILIZATION PROTEIN YHGH"/>
    <property type="match status" value="1"/>
</dbReference>
<feature type="domain" description="Phosphoribosyltransferase" evidence="2">
    <location>
        <begin position="177"/>
        <end position="222"/>
    </location>
</feature>
<dbReference type="InterPro" id="IPR051910">
    <property type="entry name" value="ComF/GntX_DNA_util-trans"/>
</dbReference>
<proteinExistence type="inferred from homology"/>
<dbReference type="Proteomes" id="UP001442841">
    <property type="component" value="Chromosome"/>
</dbReference>
<dbReference type="SUPFAM" id="SSF53271">
    <property type="entry name" value="PRTase-like"/>
    <property type="match status" value="1"/>
</dbReference>
<comment type="similarity">
    <text evidence="1">Belongs to the ComF/GntX family.</text>
</comment>
<dbReference type="Pfam" id="PF00156">
    <property type="entry name" value="Pribosyltran"/>
    <property type="match status" value="1"/>
</dbReference>
<name>A0ABZ3FMF1_9ACTN</name>
<dbReference type="GO" id="GO:0016757">
    <property type="term" value="F:glycosyltransferase activity"/>
    <property type="evidence" value="ECO:0007669"/>
    <property type="project" value="UniProtKB-KW"/>
</dbReference>
<keyword evidence="4" id="KW-1185">Reference proteome</keyword>
<dbReference type="EMBL" id="CP154795">
    <property type="protein sequence ID" value="XAN07229.1"/>
    <property type="molecule type" value="Genomic_DNA"/>
</dbReference>
<dbReference type="PANTHER" id="PTHR47505:SF1">
    <property type="entry name" value="DNA UTILIZATION PROTEIN YHGH"/>
    <property type="match status" value="1"/>
</dbReference>
<accession>A0ABZ3FMF1</accession>
<sequence length="230" mass="24158">MSDLLDHAADLLLGSRCPGCHQPGRSLCAACRQRLAGGRVRFVERDPSPVGFPLTVCAGDYTGVMPALLSGFKDERLLDLATPLAARLGASVMHLLAALGRVGSAYALVPVTSSPAAIRERGLDHTHLLATRAARLVRREVGLALPVRRLVQPPRRAVDQVGLDAVARLRNRRNHYAAVPAPRGEIPILVDDVTTTGSTLAAAARALADSGSPALGAVVVAATVRRSPSR</sequence>
<gene>
    <name evidence="3" type="ORF">AADG42_07960</name>
</gene>
<protein>
    <submittedName>
        <fullName evidence="3">Phosphoribosyltransferase family protein</fullName>
    </submittedName>
</protein>
<reference evidence="3 4" key="1">
    <citation type="submission" date="2024-04" db="EMBL/GenBank/DDBJ databases">
        <title>Isolation of an actinomycete strain from pig manure.</title>
        <authorList>
            <person name="Gong T."/>
            <person name="Yu Z."/>
            <person name="An M."/>
            <person name="Wei C."/>
            <person name="Yang W."/>
            <person name="Liu L."/>
        </authorList>
    </citation>
    <scope>NUCLEOTIDE SEQUENCE [LARGE SCALE GENOMIC DNA]</scope>
    <source>
        <strain evidence="3 4">ZF39</strain>
    </source>
</reference>
<evidence type="ECO:0000313" key="4">
    <source>
        <dbReference type="Proteomes" id="UP001442841"/>
    </source>
</evidence>
<dbReference type="Gene3D" id="3.40.50.2020">
    <property type="match status" value="1"/>
</dbReference>
<keyword evidence="3" id="KW-0328">Glycosyltransferase</keyword>
<dbReference type="RefSeq" id="WP_425308679.1">
    <property type="nucleotide sequence ID" value="NZ_CP154795.1"/>
</dbReference>
<evidence type="ECO:0000313" key="3">
    <source>
        <dbReference type="EMBL" id="XAN07229.1"/>
    </source>
</evidence>
<dbReference type="InterPro" id="IPR029057">
    <property type="entry name" value="PRTase-like"/>
</dbReference>